<evidence type="ECO:0000256" key="4">
    <source>
        <dbReference type="ARBA" id="ARBA00022692"/>
    </source>
</evidence>
<keyword evidence="5 7" id="KW-1133">Transmembrane helix</keyword>
<keyword evidence="6 7" id="KW-0472">Membrane</keyword>
<feature type="transmembrane region" description="Helical" evidence="7">
    <location>
        <begin position="137"/>
        <end position="157"/>
    </location>
</feature>
<evidence type="ECO:0000313" key="10">
    <source>
        <dbReference type="Proteomes" id="UP000055047"/>
    </source>
</evidence>
<dbReference type="PROSITE" id="PS50928">
    <property type="entry name" value="ABC_TM1"/>
    <property type="match status" value="2"/>
</dbReference>
<reference evidence="9 10" key="1">
    <citation type="submission" date="2014-09" db="EMBL/GenBank/DDBJ databases">
        <authorList>
            <person name="Loux Valentin"/>
            <person name="Dugat Thibaut"/>
        </authorList>
    </citation>
    <scope>NUCLEOTIDE SEQUENCE [LARGE SCALE GENOMIC DNA]</scope>
    <source>
        <strain evidence="9 10">BOV-10_179</strain>
    </source>
</reference>
<evidence type="ECO:0000256" key="1">
    <source>
        <dbReference type="ARBA" id="ARBA00004651"/>
    </source>
</evidence>
<sequence length="544" mass="61124">MVLLRFSRNLFFAALAVLFALPIFSLVMVFLTENIGNGIGLLSTLLPEYTFNTIVLMIGAGAVVLFVGVMSAWFITYYSFPGRRIFEVALFLPLSIPGYIVAYVYVNTFGFAGPVQSTLREVFGWGKGDYYFPDVKSLFFCVLIIGFNLYPYVYMLARTAFIAIRNSVAVATTLCSSRYKILLSVVIPAVWPSVVAGIFLVLMEVVADFGTPQFLTINTFTTGIYRHWFLLHDKYSACLLALIAISLMFCLIAVEKWLRREDASYSTIKMNTNYCHRWHFNSKWVLAFIYLVCTLTVFMGFILPIVPLICWTFERISQTNWHEFFIALTNSVGISAAAALIVVTISIIMACFARERGGLTYVVRFLSMGYAIPSTITAVGIVILLGEVSRFINDHFFGIALIGTVVGLLYAYTFRFLAASVGPIESGFNKIPREVDWSARLMGHGAVHTCVNVHIPMLKKSILVGFLLVFIDSIKELSATLIIRPFNFETLSTRIYELVGDERQMDAAPYALAIVFLGFIAVIILFQIFQYDKVQENRVNSYRA</sequence>
<dbReference type="CDD" id="cd06261">
    <property type="entry name" value="TM_PBP2"/>
    <property type="match status" value="2"/>
</dbReference>
<dbReference type="InterPro" id="IPR035906">
    <property type="entry name" value="MetI-like_sf"/>
</dbReference>
<dbReference type="Proteomes" id="UP000055047">
    <property type="component" value="Unassembled WGS sequence"/>
</dbReference>
<organism evidence="9 10">
    <name type="scientific">Anaplasma phagocytophilum</name>
    <name type="common">Ehrlichia phagocytophila</name>
    <dbReference type="NCBI Taxonomy" id="948"/>
    <lineage>
        <taxon>Bacteria</taxon>
        <taxon>Pseudomonadati</taxon>
        <taxon>Pseudomonadota</taxon>
        <taxon>Alphaproteobacteria</taxon>
        <taxon>Rickettsiales</taxon>
        <taxon>Anaplasmataceae</taxon>
        <taxon>Anaplasma</taxon>
        <taxon>phagocytophilum group</taxon>
    </lineage>
</organism>
<feature type="transmembrane region" description="Helical" evidence="7">
    <location>
        <begin position="49"/>
        <end position="76"/>
    </location>
</feature>
<evidence type="ECO:0000259" key="8">
    <source>
        <dbReference type="PROSITE" id="PS50928"/>
    </source>
</evidence>
<dbReference type="PANTHER" id="PTHR30183:SF2">
    <property type="entry name" value="IRON UTILIZATION PROTEIN"/>
    <property type="match status" value="1"/>
</dbReference>
<feature type="transmembrane region" description="Helical" evidence="7">
    <location>
        <begin position="462"/>
        <end position="487"/>
    </location>
</feature>
<feature type="transmembrane region" description="Helical" evidence="7">
    <location>
        <begin position="284"/>
        <end position="305"/>
    </location>
</feature>
<dbReference type="AlphaFoldDB" id="A0A098EGD2"/>
<dbReference type="GO" id="GO:0055085">
    <property type="term" value="P:transmembrane transport"/>
    <property type="evidence" value="ECO:0007669"/>
    <property type="project" value="InterPro"/>
</dbReference>
<evidence type="ECO:0000256" key="3">
    <source>
        <dbReference type="ARBA" id="ARBA00022475"/>
    </source>
</evidence>
<evidence type="ECO:0000256" key="2">
    <source>
        <dbReference type="ARBA" id="ARBA00022448"/>
    </source>
</evidence>
<feature type="transmembrane region" description="Helical" evidence="7">
    <location>
        <begin position="507"/>
        <end position="529"/>
    </location>
</feature>
<comment type="subcellular location">
    <subcellularLocation>
        <location evidence="1 7">Cell membrane</location>
        <topology evidence="1 7">Multi-pass membrane protein</topology>
    </subcellularLocation>
</comment>
<feature type="domain" description="ABC transmembrane type-1" evidence="8">
    <location>
        <begin position="328"/>
        <end position="529"/>
    </location>
</feature>
<feature type="domain" description="ABC transmembrane type-1" evidence="8">
    <location>
        <begin position="50"/>
        <end position="253"/>
    </location>
</feature>
<dbReference type="EMBL" id="CCXQ01000093">
    <property type="protein sequence ID" value="CEG20837.1"/>
    <property type="molecule type" value="Genomic_DNA"/>
</dbReference>
<dbReference type="Pfam" id="PF00528">
    <property type="entry name" value="BPD_transp_1"/>
    <property type="match status" value="1"/>
</dbReference>
<dbReference type="PANTHER" id="PTHR30183">
    <property type="entry name" value="MOLYBDENUM TRANSPORT SYSTEM PERMEASE PROTEIN MODB"/>
    <property type="match status" value="1"/>
</dbReference>
<proteinExistence type="inferred from homology"/>
<dbReference type="InterPro" id="IPR000515">
    <property type="entry name" value="MetI-like"/>
</dbReference>
<evidence type="ECO:0000256" key="6">
    <source>
        <dbReference type="ARBA" id="ARBA00023136"/>
    </source>
</evidence>
<feature type="transmembrane region" description="Helical" evidence="7">
    <location>
        <begin position="365"/>
        <end position="385"/>
    </location>
</feature>
<comment type="similarity">
    <text evidence="7">Belongs to the binding-protein-dependent transport system permease family.</text>
</comment>
<dbReference type="RefSeq" id="WP_410518088.1">
    <property type="nucleotide sequence ID" value="NZ_CCXQ01000093.1"/>
</dbReference>
<keyword evidence="2 7" id="KW-0813">Transport</keyword>
<dbReference type="GO" id="GO:0005886">
    <property type="term" value="C:plasma membrane"/>
    <property type="evidence" value="ECO:0007669"/>
    <property type="project" value="UniProtKB-SubCell"/>
</dbReference>
<evidence type="ECO:0000313" key="9">
    <source>
        <dbReference type="EMBL" id="CEG20837.1"/>
    </source>
</evidence>
<feature type="transmembrane region" description="Helical" evidence="7">
    <location>
        <begin position="234"/>
        <end position="254"/>
    </location>
</feature>
<accession>A0A098EGD2</accession>
<feature type="transmembrane region" description="Helical" evidence="7">
    <location>
        <begin position="325"/>
        <end position="353"/>
    </location>
</feature>
<dbReference type="SUPFAM" id="SSF161098">
    <property type="entry name" value="MetI-like"/>
    <property type="match status" value="2"/>
</dbReference>
<feature type="transmembrane region" description="Helical" evidence="7">
    <location>
        <begin position="181"/>
        <end position="203"/>
    </location>
</feature>
<evidence type="ECO:0000256" key="5">
    <source>
        <dbReference type="ARBA" id="ARBA00022989"/>
    </source>
</evidence>
<dbReference type="Gene3D" id="1.10.3720.10">
    <property type="entry name" value="MetI-like"/>
    <property type="match status" value="2"/>
</dbReference>
<feature type="transmembrane region" description="Helical" evidence="7">
    <location>
        <begin position="397"/>
        <end position="418"/>
    </location>
</feature>
<feature type="transmembrane region" description="Helical" evidence="7">
    <location>
        <begin position="88"/>
        <end position="106"/>
    </location>
</feature>
<keyword evidence="3" id="KW-1003">Cell membrane</keyword>
<name>A0A098EGD2_ANAPH</name>
<gene>
    <name evidence="9" type="primary">fbpB</name>
    <name evidence="9" type="ORF">ANAPHAGO_00177</name>
</gene>
<protein>
    <submittedName>
        <fullName evidence="9">Iron(III)-transport system permease protein (FbpB)</fullName>
    </submittedName>
</protein>
<keyword evidence="4 7" id="KW-0812">Transmembrane</keyword>
<evidence type="ECO:0000256" key="7">
    <source>
        <dbReference type="RuleBase" id="RU363032"/>
    </source>
</evidence>